<dbReference type="SMART" id="SM00490">
    <property type="entry name" value="HELICc"/>
    <property type="match status" value="1"/>
</dbReference>
<dbReference type="GO" id="GO:0004386">
    <property type="term" value="F:helicase activity"/>
    <property type="evidence" value="ECO:0007669"/>
    <property type="project" value="UniProtKB-KW"/>
</dbReference>
<dbReference type="InterPro" id="IPR050742">
    <property type="entry name" value="Helicase_Restrict-Modif_Enz"/>
</dbReference>
<dbReference type="SUPFAM" id="SSF52540">
    <property type="entry name" value="P-loop containing nucleoside triphosphate hydrolases"/>
    <property type="match status" value="1"/>
</dbReference>
<feature type="domain" description="Helicase ATP-binding" evidence="1">
    <location>
        <begin position="242"/>
        <end position="394"/>
    </location>
</feature>
<dbReference type="PROSITE" id="PS51194">
    <property type="entry name" value="HELICASE_CTER"/>
    <property type="match status" value="1"/>
</dbReference>
<keyword evidence="3" id="KW-0067">ATP-binding</keyword>
<dbReference type="InterPro" id="IPR014001">
    <property type="entry name" value="Helicase_ATP-bd"/>
</dbReference>
<dbReference type="CDD" id="cd18032">
    <property type="entry name" value="DEXHc_RE_I_III_res"/>
    <property type="match status" value="1"/>
</dbReference>
<evidence type="ECO:0000259" key="2">
    <source>
        <dbReference type="PROSITE" id="PS51194"/>
    </source>
</evidence>
<feature type="domain" description="Helicase C-terminal" evidence="2">
    <location>
        <begin position="446"/>
        <end position="608"/>
    </location>
</feature>
<protein>
    <submittedName>
        <fullName evidence="3">Superfamily II DNA or RNA helicase/HKD family nuclease</fullName>
    </submittedName>
</protein>
<dbReference type="Pfam" id="PF00271">
    <property type="entry name" value="Helicase_C"/>
    <property type="match status" value="1"/>
</dbReference>
<comment type="caution">
    <text evidence="3">The sequence shown here is derived from an EMBL/GenBank/DDBJ whole genome shotgun (WGS) entry which is preliminary data.</text>
</comment>
<dbReference type="InterPro" id="IPR058403">
    <property type="entry name" value="DUF8090"/>
</dbReference>
<dbReference type="InterPro" id="IPR027417">
    <property type="entry name" value="P-loop_NTPase"/>
</dbReference>
<organism evidence="3 4">
    <name type="scientific">Lysinibacillus parviboronicapiens</name>
    <dbReference type="NCBI Taxonomy" id="436516"/>
    <lineage>
        <taxon>Bacteria</taxon>
        <taxon>Bacillati</taxon>
        <taxon>Bacillota</taxon>
        <taxon>Bacilli</taxon>
        <taxon>Bacillales</taxon>
        <taxon>Bacillaceae</taxon>
        <taxon>Lysinibacillus</taxon>
    </lineage>
</organism>
<evidence type="ECO:0000313" key="4">
    <source>
        <dbReference type="Proteomes" id="UP001549363"/>
    </source>
</evidence>
<dbReference type="Gene3D" id="3.30.870.10">
    <property type="entry name" value="Endonuclease Chain A"/>
    <property type="match status" value="1"/>
</dbReference>
<sequence>MKHMEQLIHKIEQSFYKGFIDQDRAVPTQFKPKLLTNKTHENVLSTLLQELKTCKTFTFSVAFITEGGLATLKTMLYDLKLKGIKGRILTSTFLNFNQPKMFIELLKLENVEVRLTGIKGFHSKGYIFEHQDYYSLIVGSSNLTDSALKANYEWNMFLTSLENGEVINHFKRQFEDAWYEAIPLTKEWITNYKQSYVLKPFIKQITANALDINVQYLTNALADSLAVQPNKMQTAALEQIKNLRASGAKKGLIISATGTGKTYLSAFDVRNFAPKKMLFVVHREQILKKALQDYQKILGGPENDFGILSGNSKDTDAKYLFATVQTISSQRYLLQFKKNEFDYILIDEAHRAGANTYQAILNYFEPRFLLGMTATPERTDNYNTYELFDYNIAYEIRLQAALEEDMLCPFHYFGVTEYEKDGELIDDTSKLQFLVSDERIKHIIEKINYYGYSGEKVRGLIFCRSKEETHALSTALNLRGLKTMALTGDHSQAEREAAIKKLERSELEYILTVDIFNEGIDIPYLNQIIMLRQTQSSIIFIQQLGRGLRKHDSKEYVTVIDFIGNYKNNYLIPIALSGDQTMNKDNIRRKTVNTNYIQGVSTINFEEIAKKRIFAAIDEKKLNLSSVRFLRSKYTDLKYRLGKVPTLLDFIKYNSLDPEVIFENSPNYHAFLAKMKETVPVLSCYELAILTMFSLELMNGKRIHEIILLNQLLKTGAVSKMDYIRLLEQSGTYSDDETLISVENYLTLDFFVTTAREKYGSIPIIMLQNDTYYFNNELEASLQKSQYKSMLADILSCAYEKNKQYNITQPFTLYKKYSRKDICRLLNWDRNEEGTLNGGRIKMNSCPILVNYHKAQDDDSEVKYMDEFLSAEIFKWCSTKNRSITAKDIAPIVNSHALNIAVHLFVKKHNGEGKDFYYLGKVIVDSNSAQNAELIDKGKSYSVATMNMLLENPVQHDIYHYLVEE</sequence>
<evidence type="ECO:0000259" key="1">
    <source>
        <dbReference type="PROSITE" id="PS51192"/>
    </source>
</evidence>
<dbReference type="CDD" id="cd09204">
    <property type="entry name" value="PLDc_N_DEXD_b2"/>
    <property type="match status" value="1"/>
</dbReference>
<dbReference type="SUPFAM" id="SSF56024">
    <property type="entry name" value="Phospholipase D/nuclease"/>
    <property type="match status" value="1"/>
</dbReference>
<dbReference type="EMBL" id="JBEPSB010000007">
    <property type="protein sequence ID" value="MET4560842.1"/>
    <property type="molecule type" value="Genomic_DNA"/>
</dbReference>
<dbReference type="CDD" id="cd18799">
    <property type="entry name" value="SF2_C_EcoAI-like"/>
    <property type="match status" value="1"/>
</dbReference>
<keyword evidence="3" id="KW-0378">Hydrolase</keyword>
<name>A0ABV2PIS0_9BACI</name>
<dbReference type="Pfam" id="PF11907">
    <property type="entry name" value="DUF3427"/>
    <property type="match status" value="1"/>
</dbReference>
<dbReference type="Pfam" id="PF04851">
    <property type="entry name" value="ResIII"/>
    <property type="match status" value="1"/>
</dbReference>
<dbReference type="InterPro" id="IPR021835">
    <property type="entry name" value="DUF3427"/>
</dbReference>
<dbReference type="InterPro" id="IPR001650">
    <property type="entry name" value="Helicase_C-like"/>
</dbReference>
<dbReference type="PANTHER" id="PTHR47396">
    <property type="entry name" value="TYPE I RESTRICTION ENZYME ECOKI R PROTEIN"/>
    <property type="match status" value="1"/>
</dbReference>
<proteinExistence type="predicted"/>
<dbReference type="Gene3D" id="3.40.50.300">
    <property type="entry name" value="P-loop containing nucleotide triphosphate hydrolases"/>
    <property type="match status" value="2"/>
</dbReference>
<dbReference type="InterPro" id="IPR025202">
    <property type="entry name" value="PLD-like_dom"/>
</dbReference>
<dbReference type="Pfam" id="PF13091">
    <property type="entry name" value="PLDc_2"/>
    <property type="match status" value="1"/>
</dbReference>
<evidence type="ECO:0000313" key="3">
    <source>
        <dbReference type="EMBL" id="MET4560842.1"/>
    </source>
</evidence>
<dbReference type="PROSITE" id="PS51192">
    <property type="entry name" value="HELICASE_ATP_BIND_1"/>
    <property type="match status" value="1"/>
</dbReference>
<gene>
    <name evidence="3" type="ORF">ABIA69_001986</name>
</gene>
<accession>A0ABV2PIS0</accession>
<dbReference type="PANTHER" id="PTHR47396:SF1">
    <property type="entry name" value="ATP-DEPENDENT HELICASE IRC3-RELATED"/>
    <property type="match status" value="1"/>
</dbReference>
<dbReference type="InterPro" id="IPR006935">
    <property type="entry name" value="Helicase/UvrB_N"/>
</dbReference>
<keyword evidence="4" id="KW-1185">Reference proteome</keyword>
<dbReference type="Proteomes" id="UP001549363">
    <property type="component" value="Unassembled WGS sequence"/>
</dbReference>
<dbReference type="SMART" id="SM00487">
    <property type="entry name" value="DEXDc"/>
    <property type="match status" value="1"/>
</dbReference>
<dbReference type="Pfam" id="PF26350">
    <property type="entry name" value="DUF8090"/>
    <property type="match status" value="1"/>
</dbReference>
<keyword evidence="3" id="KW-0547">Nucleotide-binding</keyword>
<keyword evidence="3" id="KW-0347">Helicase</keyword>
<reference evidence="3 4" key="1">
    <citation type="submission" date="2024-06" db="EMBL/GenBank/DDBJ databases">
        <title>Sorghum-associated microbial communities from plants grown in Nebraska, USA.</title>
        <authorList>
            <person name="Schachtman D."/>
        </authorList>
    </citation>
    <scope>NUCLEOTIDE SEQUENCE [LARGE SCALE GENOMIC DNA]</scope>
    <source>
        <strain evidence="3 4">736</strain>
    </source>
</reference>